<dbReference type="PANTHER" id="PTHR11635">
    <property type="entry name" value="CAMP-DEPENDENT PROTEIN KINASE REGULATORY CHAIN"/>
    <property type="match status" value="1"/>
</dbReference>
<evidence type="ECO:0000313" key="3">
    <source>
        <dbReference type="Proteomes" id="UP000199602"/>
    </source>
</evidence>
<evidence type="ECO:0000259" key="1">
    <source>
        <dbReference type="PROSITE" id="PS50042"/>
    </source>
</evidence>
<dbReference type="InterPro" id="IPR050503">
    <property type="entry name" value="cAMP-dep_PK_reg_su-like"/>
</dbReference>
<feature type="domain" description="Cyclic nucleotide-binding" evidence="1">
    <location>
        <begin position="9"/>
        <end position="142"/>
    </location>
</feature>
<protein>
    <submittedName>
        <fullName evidence="2">Cyclic nucleotide-binding domain-containing protein</fullName>
    </submittedName>
</protein>
<dbReference type="EMBL" id="FNIN01000009">
    <property type="protein sequence ID" value="SDN85933.1"/>
    <property type="molecule type" value="Genomic_DNA"/>
</dbReference>
<dbReference type="GO" id="GO:0005952">
    <property type="term" value="C:cAMP-dependent protein kinase complex"/>
    <property type="evidence" value="ECO:0007669"/>
    <property type="project" value="InterPro"/>
</dbReference>
<sequence>MFDLKKISFFKELSREQEEKIAALLQKIEVEAGVPFIKEGEFGTEMFILISGRVKVVKQMLKPEVAEKIPFLQETEKVLAVLEGKDFPVLGEVALVDSDKRSATIYTLTPCVFLKLSQKNFFHLIQSEPELGLKIVLNIAKNLAFRLRKANDDVIKLTTALALVLHKKNNLKEEV</sequence>
<dbReference type="Pfam" id="PF00027">
    <property type="entry name" value="cNMP_binding"/>
    <property type="match status" value="1"/>
</dbReference>
<dbReference type="Proteomes" id="UP000199602">
    <property type="component" value="Unassembled WGS sequence"/>
</dbReference>
<reference evidence="2 3" key="1">
    <citation type="submission" date="2016-10" db="EMBL/GenBank/DDBJ databases">
        <authorList>
            <person name="de Groot N.N."/>
        </authorList>
    </citation>
    <scope>NUCLEOTIDE SEQUENCE [LARGE SCALE GENOMIC DNA]</scope>
    <source>
        <strain evidence="2 3">DSM 15269</strain>
    </source>
</reference>
<dbReference type="OrthoDB" id="9784809at2"/>
<accession>A0A1H0EUC7</accession>
<dbReference type="AlphaFoldDB" id="A0A1H0EUC7"/>
<dbReference type="InterPro" id="IPR018488">
    <property type="entry name" value="cNMP-bd_CS"/>
</dbReference>
<dbReference type="Gene3D" id="2.60.120.10">
    <property type="entry name" value="Jelly Rolls"/>
    <property type="match status" value="1"/>
</dbReference>
<dbReference type="CDD" id="cd00038">
    <property type="entry name" value="CAP_ED"/>
    <property type="match status" value="1"/>
</dbReference>
<dbReference type="PANTHER" id="PTHR11635:SF152">
    <property type="entry name" value="CAMP-DEPENDENT PROTEIN KINASE TYPE I REGULATORY SUBUNIT-RELATED"/>
    <property type="match status" value="1"/>
</dbReference>
<dbReference type="InterPro" id="IPR018490">
    <property type="entry name" value="cNMP-bd_dom_sf"/>
</dbReference>
<organism evidence="2 3">
    <name type="scientific">Desulfonauticus submarinus</name>
    <dbReference type="NCBI Taxonomy" id="206665"/>
    <lineage>
        <taxon>Bacteria</taxon>
        <taxon>Pseudomonadati</taxon>
        <taxon>Thermodesulfobacteriota</taxon>
        <taxon>Desulfovibrionia</taxon>
        <taxon>Desulfovibrionales</taxon>
        <taxon>Desulfonauticaceae</taxon>
        <taxon>Desulfonauticus</taxon>
    </lineage>
</organism>
<dbReference type="SUPFAM" id="SSF51206">
    <property type="entry name" value="cAMP-binding domain-like"/>
    <property type="match status" value="1"/>
</dbReference>
<dbReference type="RefSeq" id="WP_092065798.1">
    <property type="nucleotide sequence ID" value="NZ_FNIN01000009.1"/>
</dbReference>
<gene>
    <name evidence="2" type="ORF">SAMN04488516_10950</name>
</gene>
<dbReference type="GO" id="GO:0005829">
    <property type="term" value="C:cytosol"/>
    <property type="evidence" value="ECO:0007669"/>
    <property type="project" value="TreeGrafter"/>
</dbReference>
<proteinExistence type="predicted"/>
<dbReference type="STRING" id="206665.SAMN04488516_10950"/>
<keyword evidence="3" id="KW-1185">Reference proteome</keyword>
<dbReference type="InterPro" id="IPR014710">
    <property type="entry name" value="RmlC-like_jellyroll"/>
</dbReference>
<dbReference type="SMART" id="SM00100">
    <property type="entry name" value="cNMP"/>
    <property type="match status" value="1"/>
</dbReference>
<dbReference type="InterPro" id="IPR000595">
    <property type="entry name" value="cNMP-bd_dom"/>
</dbReference>
<name>A0A1H0EUC7_9BACT</name>
<evidence type="ECO:0000313" key="2">
    <source>
        <dbReference type="EMBL" id="SDN85933.1"/>
    </source>
</evidence>
<dbReference type="PROSITE" id="PS00889">
    <property type="entry name" value="CNMP_BINDING_2"/>
    <property type="match status" value="1"/>
</dbReference>
<dbReference type="PROSITE" id="PS50042">
    <property type="entry name" value="CNMP_BINDING_3"/>
    <property type="match status" value="1"/>
</dbReference>